<reference evidence="3 4" key="1">
    <citation type="submission" date="2019-09" db="EMBL/GenBank/DDBJ databases">
        <title>Draft genome sequence of Psychrobacter nivimaris LAMA 639, in search for biotechnological relevant genes.</title>
        <authorList>
            <person name="Lima A.O.S."/>
            <person name="Staloch B.E.K."/>
            <person name="Freitas R.C."/>
            <person name="Niero H."/>
            <person name="Silva M.A.C."/>
        </authorList>
    </citation>
    <scope>NUCLEOTIDE SEQUENCE [LARGE SCALE GENOMIC DNA]</scope>
    <source>
        <strain evidence="3 4">LAMA 639</strain>
    </source>
</reference>
<comment type="caution">
    <text evidence="3">The sequence shown here is derived from an EMBL/GenBank/DDBJ whole genome shotgun (WGS) entry which is preliminary data.</text>
</comment>
<dbReference type="AlphaFoldDB" id="A0A6N7C2E4"/>
<sequence length="193" mass="21569">MQESTIKNLQATMKLHGFYGGEVDGTWGNQSHAGFYAMAEAATHCQAHSDKDAVNDEDKPVESTGKYSLSEKSLNRLKGLHPDLVKIVERAIEITTIDFSVGEGLRSITRQKELYQQGATTTMNSRHLTGHAVDLIALDEDGKVSWDWKYYHPLAAVMKQAAKDVGVSIEWGGDWSKFKDGPHYQLPWSKYPK</sequence>
<proteinExistence type="predicted"/>
<dbReference type="InterPro" id="IPR009045">
    <property type="entry name" value="Zn_M74/Hedgehog-like"/>
</dbReference>
<dbReference type="Pfam" id="PF13539">
    <property type="entry name" value="Peptidase_M15_4"/>
    <property type="match status" value="1"/>
</dbReference>
<evidence type="ECO:0000259" key="2">
    <source>
        <dbReference type="Pfam" id="PF13539"/>
    </source>
</evidence>
<organism evidence="3 4">
    <name type="scientific">Psychrobacter nivimaris</name>
    <dbReference type="NCBI Taxonomy" id="281738"/>
    <lineage>
        <taxon>Bacteria</taxon>
        <taxon>Pseudomonadati</taxon>
        <taxon>Pseudomonadota</taxon>
        <taxon>Gammaproteobacteria</taxon>
        <taxon>Moraxellales</taxon>
        <taxon>Moraxellaceae</taxon>
        <taxon>Psychrobacter</taxon>
    </lineage>
</organism>
<dbReference type="RefSeq" id="WP_240990922.1">
    <property type="nucleotide sequence ID" value="NZ_VZIZ01000007.1"/>
</dbReference>
<protein>
    <submittedName>
        <fullName evidence="3">Phage endolysin</fullName>
    </submittedName>
</protein>
<gene>
    <name evidence="3" type="ORF">FQV37_2537</name>
</gene>
<dbReference type="Gene3D" id="3.30.1380.10">
    <property type="match status" value="1"/>
</dbReference>
<name>A0A6N7C2E4_9GAMM</name>
<evidence type="ECO:0000313" key="3">
    <source>
        <dbReference type="EMBL" id="KAF0569512.1"/>
    </source>
</evidence>
<dbReference type="Proteomes" id="UP000471465">
    <property type="component" value="Unassembled WGS sequence"/>
</dbReference>
<evidence type="ECO:0000256" key="1">
    <source>
        <dbReference type="SAM" id="MobiDB-lite"/>
    </source>
</evidence>
<dbReference type="SUPFAM" id="SSF55166">
    <property type="entry name" value="Hedgehog/DD-peptidase"/>
    <property type="match status" value="1"/>
</dbReference>
<dbReference type="CDD" id="cd14845">
    <property type="entry name" value="L-Ala-D-Glu_peptidase_like"/>
    <property type="match status" value="1"/>
</dbReference>
<dbReference type="EMBL" id="VZIZ01000007">
    <property type="protein sequence ID" value="KAF0569512.1"/>
    <property type="molecule type" value="Genomic_DNA"/>
</dbReference>
<evidence type="ECO:0000313" key="4">
    <source>
        <dbReference type="Proteomes" id="UP000471465"/>
    </source>
</evidence>
<accession>A0A6N7C2E4</accession>
<feature type="compositionally biased region" description="Basic and acidic residues" evidence="1">
    <location>
        <begin position="48"/>
        <end position="61"/>
    </location>
</feature>
<dbReference type="InterPro" id="IPR039561">
    <property type="entry name" value="Peptidase_M15C"/>
</dbReference>
<feature type="region of interest" description="Disordered" evidence="1">
    <location>
        <begin position="48"/>
        <end position="67"/>
    </location>
</feature>
<keyword evidence="4" id="KW-1185">Reference proteome</keyword>
<feature type="domain" description="Peptidase M15C" evidence="2">
    <location>
        <begin position="120"/>
        <end position="186"/>
    </location>
</feature>
<dbReference type="GO" id="GO:0008233">
    <property type="term" value="F:peptidase activity"/>
    <property type="evidence" value="ECO:0007669"/>
    <property type="project" value="InterPro"/>
</dbReference>